<dbReference type="RefSeq" id="WP_311636981.1">
    <property type="nucleotide sequence ID" value="NZ_JAVRFF010000040.1"/>
</dbReference>
<feature type="domain" description="PucR C-terminal helix-turn-helix" evidence="1">
    <location>
        <begin position="324"/>
        <end position="381"/>
    </location>
</feature>
<dbReference type="Gene3D" id="1.10.10.2840">
    <property type="entry name" value="PucR C-terminal helix-turn-helix domain"/>
    <property type="match status" value="1"/>
</dbReference>
<keyword evidence="3" id="KW-1185">Reference proteome</keyword>
<dbReference type="InterPro" id="IPR051448">
    <property type="entry name" value="CdaR-like_regulators"/>
</dbReference>
<organism evidence="2 3">
    <name type="scientific">Streptomyces hintoniae</name>
    <dbReference type="NCBI Taxonomy" id="3075521"/>
    <lineage>
        <taxon>Bacteria</taxon>
        <taxon>Bacillati</taxon>
        <taxon>Actinomycetota</taxon>
        <taxon>Actinomycetes</taxon>
        <taxon>Kitasatosporales</taxon>
        <taxon>Streptomycetaceae</taxon>
        <taxon>Streptomyces</taxon>
    </lineage>
</organism>
<sequence length="389" mass="42692">MSFAQLDKQEALLQESQTIRVKALDAALGDLSEDDARRYGETDSLDLVAEALRIVMHCAFTHAPMEPDAFSTVVREILRHGLTSEEFLRLYRSALEHVWRILLEVAEGALLLLHAEYFFHCVRNGESFIAALVDLPAESPDMPETLARLGHALLRGDPLDGLHPAVESVLAPTYLIAVVPFMGRGETYVRGVSTVTRRHLEAIRRRTGVSGMTVDREADVVLLLPVRGNSRSAHDKLVSAVRTVFSAENSGLTCGLAAPMSRSDIPAAVKEAAELGQVAAALEYAPGAYVVEEIMLEVMLYRAPDVASRLAAKLAPLIRSGSQLVDTLETFLECGQERKTAARRLFIHPNTLSYRLRRIQDLTHLSPTNSRDVGVLQAGLIASRIVNSR</sequence>
<name>A0ABU2USY1_9ACTN</name>
<evidence type="ECO:0000313" key="2">
    <source>
        <dbReference type="EMBL" id="MDT0476279.1"/>
    </source>
</evidence>
<comment type="caution">
    <text evidence="2">The sequence shown here is derived from an EMBL/GenBank/DDBJ whole genome shotgun (WGS) entry which is preliminary data.</text>
</comment>
<dbReference type="InterPro" id="IPR042070">
    <property type="entry name" value="PucR_C-HTH_sf"/>
</dbReference>
<evidence type="ECO:0000313" key="3">
    <source>
        <dbReference type="Proteomes" id="UP001180489"/>
    </source>
</evidence>
<reference evidence="2" key="1">
    <citation type="submission" date="2024-05" db="EMBL/GenBank/DDBJ databases">
        <title>30 novel species of actinomycetes from the DSMZ collection.</title>
        <authorList>
            <person name="Nouioui I."/>
        </authorList>
    </citation>
    <scope>NUCLEOTIDE SEQUENCE</scope>
    <source>
        <strain evidence="2">DSM 41014</strain>
    </source>
</reference>
<dbReference type="InterPro" id="IPR025736">
    <property type="entry name" value="PucR_C-HTH_dom"/>
</dbReference>
<evidence type="ECO:0000259" key="1">
    <source>
        <dbReference type="Pfam" id="PF13556"/>
    </source>
</evidence>
<dbReference type="Proteomes" id="UP001180489">
    <property type="component" value="Unassembled WGS sequence"/>
</dbReference>
<accession>A0ABU2USY1</accession>
<protein>
    <submittedName>
        <fullName evidence="2">Helix-turn-helix domain-containing protein</fullName>
    </submittedName>
</protein>
<dbReference type="Pfam" id="PF13556">
    <property type="entry name" value="HTH_30"/>
    <property type="match status" value="1"/>
</dbReference>
<dbReference type="EMBL" id="JAVRFF010000040">
    <property type="protein sequence ID" value="MDT0476279.1"/>
    <property type="molecule type" value="Genomic_DNA"/>
</dbReference>
<dbReference type="PANTHER" id="PTHR33744:SF7">
    <property type="entry name" value="PUCR FAMILY TRANSCRIPTIONAL REGULATOR"/>
    <property type="match status" value="1"/>
</dbReference>
<gene>
    <name evidence="2" type="ORF">RM863_29550</name>
</gene>
<proteinExistence type="predicted"/>
<dbReference type="PANTHER" id="PTHR33744">
    <property type="entry name" value="CARBOHYDRATE DIACID REGULATOR"/>
    <property type="match status" value="1"/>
</dbReference>